<keyword evidence="1" id="KW-0238">DNA-binding</keyword>
<sequence>MTSSSDTVNVAPPAASVSEASSADVAAAIRALRSKAQLTQAELAKHAGVSTSFISQLERSHTDVTITTLNRICAALDTTIGHLFSPPAQQPGRIIRKDSYRRFDYNGVDKFVLTREEMVDVDVCMFEFPPGSSTGLRTPSGTSRTELWICKSEFLGIELGADVHILREGDSLDFASTRQNVVYNPGPNPCEALLIIKNHR</sequence>
<dbReference type="Gene3D" id="2.60.120.10">
    <property type="entry name" value="Jelly Rolls"/>
    <property type="match status" value="1"/>
</dbReference>
<evidence type="ECO:0000256" key="1">
    <source>
        <dbReference type="ARBA" id="ARBA00023125"/>
    </source>
</evidence>
<dbReference type="RefSeq" id="WP_191727329.1">
    <property type="nucleotide sequence ID" value="NZ_JACSPY010000020.1"/>
</dbReference>
<dbReference type="CDD" id="cd00093">
    <property type="entry name" value="HTH_XRE"/>
    <property type="match status" value="1"/>
</dbReference>
<dbReference type="InterPro" id="IPR001387">
    <property type="entry name" value="Cro/C1-type_HTH"/>
</dbReference>
<dbReference type="SUPFAM" id="SSF51182">
    <property type="entry name" value="RmlC-like cupins"/>
    <property type="match status" value="1"/>
</dbReference>
<dbReference type="PANTHER" id="PTHR46797">
    <property type="entry name" value="HTH-TYPE TRANSCRIPTIONAL REGULATOR"/>
    <property type="match status" value="1"/>
</dbReference>
<name>A0ABR8WXT1_9MICO</name>
<keyword evidence="4" id="KW-1185">Reference proteome</keyword>
<gene>
    <name evidence="3" type="ORF">H9634_13515</name>
</gene>
<feature type="domain" description="HTH cro/C1-type" evidence="2">
    <location>
        <begin position="29"/>
        <end position="83"/>
    </location>
</feature>
<accession>A0ABR8WXT1</accession>
<dbReference type="PROSITE" id="PS50943">
    <property type="entry name" value="HTH_CROC1"/>
    <property type="match status" value="1"/>
</dbReference>
<proteinExistence type="predicted"/>
<dbReference type="InterPro" id="IPR011051">
    <property type="entry name" value="RmlC_Cupin_sf"/>
</dbReference>
<dbReference type="InterPro" id="IPR014710">
    <property type="entry name" value="RmlC-like_jellyroll"/>
</dbReference>
<dbReference type="Pfam" id="PF01381">
    <property type="entry name" value="HTH_3"/>
    <property type="match status" value="1"/>
</dbReference>
<evidence type="ECO:0000259" key="2">
    <source>
        <dbReference type="PROSITE" id="PS50943"/>
    </source>
</evidence>
<dbReference type="SMART" id="SM00530">
    <property type="entry name" value="HTH_XRE"/>
    <property type="match status" value="1"/>
</dbReference>
<dbReference type="Gene3D" id="1.10.260.40">
    <property type="entry name" value="lambda repressor-like DNA-binding domains"/>
    <property type="match status" value="1"/>
</dbReference>
<dbReference type="EMBL" id="JACSPY010000020">
    <property type="protein sequence ID" value="MBD8021798.1"/>
    <property type="molecule type" value="Genomic_DNA"/>
</dbReference>
<evidence type="ECO:0000313" key="3">
    <source>
        <dbReference type="EMBL" id="MBD8021798.1"/>
    </source>
</evidence>
<organism evidence="3 4">
    <name type="scientific">Brevibacterium gallinarum</name>
    <dbReference type="NCBI Taxonomy" id="2762220"/>
    <lineage>
        <taxon>Bacteria</taxon>
        <taxon>Bacillati</taxon>
        <taxon>Actinomycetota</taxon>
        <taxon>Actinomycetes</taxon>
        <taxon>Micrococcales</taxon>
        <taxon>Brevibacteriaceae</taxon>
        <taxon>Brevibacterium</taxon>
    </lineage>
</organism>
<protein>
    <submittedName>
        <fullName evidence="3">Helix-turn-helix transcriptional regulator</fullName>
    </submittedName>
</protein>
<dbReference type="InterPro" id="IPR010982">
    <property type="entry name" value="Lambda_DNA-bd_dom_sf"/>
</dbReference>
<dbReference type="SUPFAM" id="SSF47413">
    <property type="entry name" value="lambda repressor-like DNA-binding domains"/>
    <property type="match status" value="1"/>
</dbReference>
<evidence type="ECO:0000313" key="4">
    <source>
        <dbReference type="Proteomes" id="UP000651517"/>
    </source>
</evidence>
<dbReference type="PANTHER" id="PTHR46797:SF1">
    <property type="entry name" value="METHYLPHOSPHONATE SYNTHASE"/>
    <property type="match status" value="1"/>
</dbReference>
<comment type="caution">
    <text evidence="3">The sequence shown here is derived from an EMBL/GenBank/DDBJ whole genome shotgun (WGS) entry which is preliminary data.</text>
</comment>
<dbReference type="InterPro" id="IPR050807">
    <property type="entry name" value="TransReg_Diox_bact_type"/>
</dbReference>
<dbReference type="Proteomes" id="UP000651517">
    <property type="component" value="Unassembled WGS sequence"/>
</dbReference>
<reference evidence="3 4" key="1">
    <citation type="submission" date="2020-08" db="EMBL/GenBank/DDBJ databases">
        <title>A Genomic Blueprint of the Chicken Gut Microbiome.</title>
        <authorList>
            <person name="Gilroy R."/>
            <person name="Ravi A."/>
            <person name="Getino M."/>
            <person name="Pursley I."/>
            <person name="Horton D.L."/>
            <person name="Alikhan N.-F."/>
            <person name="Baker D."/>
            <person name="Gharbi K."/>
            <person name="Hall N."/>
            <person name="Watson M."/>
            <person name="Adriaenssens E.M."/>
            <person name="Foster-Nyarko E."/>
            <person name="Jarju S."/>
            <person name="Secka A."/>
            <person name="Antonio M."/>
            <person name="Oren A."/>
            <person name="Chaudhuri R."/>
            <person name="La Ragione R.M."/>
            <person name="Hildebrand F."/>
            <person name="Pallen M.J."/>
        </authorList>
    </citation>
    <scope>NUCLEOTIDE SEQUENCE [LARGE SCALE GENOMIC DNA]</scope>
    <source>
        <strain evidence="3 4">Re57</strain>
    </source>
</reference>
<dbReference type="CDD" id="cd02209">
    <property type="entry name" value="cupin_XRE_C"/>
    <property type="match status" value="1"/>
</dbReference>